<dbReference type="AlphaFoldDB" id="A0A9P3GRG7"/>
<feature type="transmembrane region" description="Helical" evidence="2">
    <location>
        <begin position="234"/>
        <end position="256"/>
    </location>
</feature>
<feature type="transmembrane region" description="Helical" evidence="2">
    <location>
        <begin position="54"/>
        <end position="75"/>
    </location>
</feature>
<sequence length="379" mass="41846">MSSSDVTTVLQSIGHDLIQSFVAVTVETFVIAVYSVFVFISARLLLKTGTRNNVTVLTFLTVLTMYGLALSLWMIDIHEVITEMSMTLLVNSSDLLADQYSAATNKILRLLSIEDVLYAYMTILGDGIIIWRVYAFWWNGWERFVLFIPLAFLGGSIASSLMLTYCAARLGADIKEGTYQHPAFCRNIQTASYSTTLATTGVATLLIAYKTWKYRRMHIVAFGNASPMTRTQRIMYLLVESGIAYMLFFLVQVILSLDSVNISVNRSARLTFAFTIYEYISDLIVGIYPTLLVILVHSKNSVLISSDPALPSTSLVFRGPSAHAVSTAASAPAAEPLRAPAADSDLFESKQPHGSEDAERDAESEGMKVHVRHSLPYNA</sequence>
<comment type="caution">
    <text evidence="3">The sequence shown here is derived from an EMBL/GenBank/DDBJ whole genome shotgun (WGS) entry which is preliminary data.</text>
</comment>
<keyword evidence="4" id="KW-1185">Reference proteome</keyword>
<feature type="compositionally biased region" description="Basic and acidic residues" evidence="1">
    <location>
        <begin position="347"/>
        <end position="368"/>
    </location>
</feature>
<keyword evidence="2" id="KW-0472">Membrane</keyword>
<accession>A0A9P3GRG7</accession>
<feature type="transmembrane region" description="Helical" evidence="2">
    <location>
        <begin position="190"/>
        <end position="209"/>
    </location>
</feature>
<keyword evidence="2" id="KW-0812">Transmembrane</keyword>
<dbReference type="EMBL" id="BPQB01000137">
    <property type="protein sequence ID" value="GJF00163.1"/>
    <property type="molecule type" value="Genomic_DNA"/>
</dbReference>
<gene>
    <name evidence="3" type="ORF">PsYK624_164420</name>
</gene>
<evidence type="ECO:0000256" key="1">
    <source>
        <dbReference type="SAM" id="MobiDB-lite"/>
    </source>
</evidence>
<name>A0A9P3GRG7_9APHY</name>
<evidence type="ECO:0000256" key="2">
    <source>
        <dbReference type="SAM" id="Phobius"/>
    </source>
</evidence>
<feature type="transmembrane region" description="Helical" evidence="2">
    <location>
        <begin position="117"/>
        <end position="137"/>
    </location>
</feature>
<dbReference type="OrthoDB" id="2744793at2759"/>
<feature type="region of interest" description="Disordered" evidence="1">
    <location>
        <begin position="344"/>
        <end position="379"/>
    </location>
</feature>
<reference evidence="3 4" key="1">
    <citation type="submission" date="2021-08" db="EMBL/GenBank/DDBJ databases">
        <title>Draft Genome Sequence of Phanerochaete sordida strain YK-624.</title>
        <authorList>
            <person name="Mori T."/>
            <person name="Dohra H."/>
            <person name="Suzuki T."/>
            <person name="Kawagishi H."/>
            <person name="Hirai H."/>
        </authorList>
    </citation>
    <scope>NUCLEOTIDE SEQUENCE [LARGE SCALE GENOMIC DNA]</scope>
    <source>
        <strain evidence="3 4">YK-624</strain>
    </source>
</reference>
<keyword evidence="2" id="KW-1133">Transmembrane helix</keyword>
<feature type="transmembrane region" description="Helical" evidence="2">
    <location>
        <begin position="276"/>
        <end position="296"/>
    </location>
</feature>
<evidence type="ECO:0000313" key="4">
    <source>
        <dbReference type="Proteomes" id="UP000703269"/>
    </source>
</evidence>
<feature type="transmembrane region" description="Helical" evidence="2">
    <location>
        <begin position="144"/>
        <end position="170"/>
    </location>
</feature>
<evidence type="ECO:0000313" key="3">
    <source>
        <dbReference type="EMBL" id="GJF00163.1"/>
    </source>
</evidence>
<organism evidence="3 4">
    <name type="scientific">Phanerochaete sordida</name>
    <dbReference type="NCBI Taxonomy" id="48140"/>
    <lineage>
        <taxon>Eukaryota</taxon>
        <taxon>Fungi</taxon>
        <taxon>Dikarya</taxon>
        <taxon>Basidiomycota</taxon>
        <taxon>Agaricomycotina</taxon>
        <taxon>Agaricomycetes</taxon>
        <taxon>Polyporales</taxon>
        <taxon>Phanerochaetaceae</taxon>
        <taxon>Phanerochaete</taxon>
    </lineage>
</organism>
<proteinExistence type="predicted"/>
<dbReference type="Proteomes" id="UP000703269">
    <property type="component" value="Unassembled WGS sequence"/>
</dbReference>
<protein>
    <submittedName>
        <fullName evidence="3">Uncharacterized protein</fullName>
    </submittedName>
</protein>
<feature type="transmembrane region" description="Helical" evidence="2">
    <location>
        <begin position="20"/>
        <end position="42"/>
    </location>
</feature>